<dbReference type="Proteomes" id="UP000619838">
    <property type="component" value="Unassembled WGS sequence"/>
</dbReference>
<reference evidence="1 2" key="1">
    <citation type="journal article" date="2020" name="Microorganisms">
        <title>Simultaneous Genome Sequencing of Prosthecochloris ethylica and Desulfuromonas acetoxidans within a Syntrophic Mixture Reveals Unique Pili and Protein Interactions.</title>
        <authorList>
            <person name="Kyndt J.A."/>
            <person name="Van Beeumen J.J."/>
            <person name="Meyer T.E."/>
        </authorList>
    </citation>
    <scope>NUCLEOTIDE SEQUENCE [LARGE SCALE GENOMIC DNA]</scope>
    <source>
        <strain evidence="1 2">N3</strain>
    </source>
</reference>
<dbReference type="InterPro" id="IPR012347">
    <property type="entry name" value="Ferritin-like"/>
</dbReference>
<gene>
    <name evidence="1" type="ORF">INT08_02470</name>
</gene>
<dbReference type="InterPro" id="IPR009078">
    <property type="entry name" value="Ferritin-like_SF"/>
</dbReference>
<dbReference type="SUPFAM" id="SSF47240">
    <property type="entry name" value="Ferritin-like"/>
    <property type="match status" value="1"/>
</dbReference>
<evidence type="ECO:0000313" key="2">
    <source>
        <dbReference type="Proteomes" id="UP000619838"/>
    </source>
</evidence>
<dbReference type="RefSeq" id="WP_114608745.1">
    <property type="nucleotide sequence ID" value="NZ_JABVZQ010000020.1"/>
</dbReference>
<name>A0ABR9XPS9_9CHLB</name>
<dbReference type="EMBL" id="JADGII010000003">
    <property type="protein sequence ID" value="MBF0636046.1"/>
    <property type="molecule type" value="Genomic_DNA"/>
</dbReference>
<comment type="caution">
    <text evidence="1">The sequence shown here is derived from an EMBL/GenBank/DDBJ whole genome shotgun (WGS) entry which is preliminary data.</text>
</comment>
<evidence type="ECO:0000313" key="1">
    <source>
        <dbReference type="EMBL" id="MBF0636046.1"/>
    </source>
</evidence>
<organism evidence="1 2">
    <name type="scientific">Prosthecochloris ethylica</name>
    <dbReference type="NCBI Taxonomy" id="2743976"/>
    <lineage>
        <taxon>Bacteria</taxon>
        <taxon>Pseudomonadati</taxon>
        <taxon>Chlorobiota</taxon>
        <taxon>Chlorobiia</taxon>
        <taxon>Chlorobiales</taxon>
        <taxon>Chlorobiaceae</taxon>
        <taxon>Prosthecochloris</taxon>
    </lineage>
</organism>
<dbReference type="Gene3D" id="1.20.1260.10">
    <property type="match status" value="1"/>
</dbReference>
<keyword evidence="2" id="KW-1185">Reference proteome</keyword>
<accession>A0ABR9XPS9</accession>
<sequence length="157" mass="18392">MDNDISPLLDESITLELAIARLYTLFHDHFTEDEDFWWQLAIEERNHAALLRNEIRNRNKQGAVPDNLLPEDLKEVRRAVQHVDDLISSFTAEPFSRTRALETAYEIENSIGEIHFQKFMERKSCSLGDELFKQLNQEDKDHANRISQYMQSQGLES</sequence>
<protein>
    <submittedName>
        <fullName evidence="1">Rubrerythrin family protein</fullName>
    </submittedName>
</protein>
<proteinExistence type="predicted"/>